<dbReference type="PROSITE" id="PS50176">
    <property type="entry name" value="ARM_REPEAT"/>
    <property type="match status" value="1"/>
</dbReference>
<protein>
    <recommendedName>
        <fullName evidence="4">SYO1-like TPR repeats domain-containing protein</fullName>
    </recommendedName>
</protein>
<dbReference type="GO" id="GO:0006606">
    <property type="term" value="P:protein import into nucleus"/>
    <property type="evidence" value="ECO:0007669"/>
    <property type="project" value="TreeGrafter"/>
</dbReference>
<dbReference type="GO" id="GO:0042273">
    <property type="term" value="P:ribosomal large subunit biogenesis"/>
    <property type="evidence" value="ECO:0007669"/>
    <property type="project" value="TreeGrafter"/>
</dbReference>
<feature type="compositionally biased region" description="Basic residues" evidence="3">
    <location>
        <begin position="1"/>
        <end position="12"/>
    </location>
</feature>
<dbReference type="InterPro" id="IPR052616">
    <property type="entry name" value="SYO1-like"/>
</dbReference>
<comment type="similarity">
    <text evidence="1">Belongs to the nuclear import and ribosome assembly adapter family.</text>
</comment>
<evidence type="ECO:0000313" key="5">
    <source>
        <dbReference type="EMBL" id="KAG2173839.1"/>
    </source>
</evidence>
<accession>A0A8H7PHU7</accession>
<feature type="compositionally biased region" description="Polar residues" evidence="3">
    <location>
        <begin position="13"/>
        <end position="23"/>
    </location>
</feature>
<evidence type="ECO:0000256" key="1">
    <source>
        <dbReference type="ARBA" id="ARBA00049983"/>
    </source>
</evidence>
<sequence>MGKQVHKKKPQKRTNPLGPQTLPNGVVEIVPKEEEILPIIQKLSSADGGDRAWATAGVSNLVIANATTRKLLLSKGVVPLLIERLTDPQYAVVQEALGALRNLTAVDDEIAIELFARDILTPISSLIPKTSAVIAKVLNGTPVADEEDQEMRKGVWDFAENLISILWSLSETSESHLKSINRLNDIVTFLTSFMAAADKCPRRVVIAAGQCLNTLTDDNKDIFIEFQNHPEYIDMLVSIVKNVTDEEYMLVRILACATLLNVREAVQSSGSWDEENDPIAELNKSMLPILVESINFDIERAAEECIQAVNSGKLSKDEQTGEISAKPKQPLTDEDQLVQRIQERLTTLQLSLELISNVCIQDSTEDDGWEDADETMGDEEDDVEESADPDNVDEDVLADIAATGETSNNEDIALLKNNPVLHILIYQVFPQLIKLASTTKISYPPQETPAKYTEQSIEANIINAFSLTHLRAFECMNNFFLAMNDLPSKFWFKEKKEDSQQAWNWLFQTAGAVAGSGVTVGNEEPQQELRGSVLEAIVGCLWALGRGLGQDIVLQGFHVPALQGAYNSSARDSMRVKCIGTLGVIAMRQGDVETNKTIGNFFIKALQELPPNGATTTDAATEILNAIFDVYGDYVYDYDLPVFVNGGYLSALKQVVPQFRNAAKHTDKRKNRDLRLRADEALGNLNAFIRYKQTERK</sequence>
<organism evidence="5 6">
    <name type="scientific">Mortierella isabellina</name>
    <name type="common">Filamentous fungus</name>
    <name type="synonym">Umbelopsis isabellina</name>
    <dbReference type="NCBI Taxonomy" id="91625"/>
    <lineage>
        <taxon>Eukaryota</taxon>
        <taxon>Fungi</taxon>
        <taxon>Fungi incertae sedis</taxon>
        <taxon>Mucoromycota</taxon>
        <taxon>Mucoromycotina</taxon>
        <taxon>Umbelopsidomycetes</taxon>
        <taxon>Umbelopsidales</taxon>
        <taxon>Umbelopsidaceae</taxon>
        <taxon>Umbelopsis</taxon>
    </lineage>
</organism>
<feature type="repeat" description="ARM" evidence="2">
    <location>
        <begin position="76"/>
        <end position="104"/>
    </location>
</feature>
<feature type="region of interest" description="Disordered" evidence="3">
    <location>
        <begin position="1"/>
        <end position="23"/>
    </location>
</feature>
<dbReference type="InterPro" id="IPR011989">
    <property type="entry name" value="ARM-like"/>
</dbReference>
<dbReference type="GO" id="GO:0051082">
    <property type="term" value="F:unfolded protein binding"/>
    <property type="evidence" value="ECO:0007669"/>
    <property type="project" value="TreeGrafter"/>
</dbReference>
<dbReference type="OrthoDB" id="288703at2759"/>
<keyword evidence="6" id="KW-1185">Reference proteome</keyword>
<dbReference type="SUPFAM" id="SSF48371">
    <property type="entry name" value="ARM repeat"/>
    <property type="match status" value="1"/>
</dbReference>
<evidence type="ECO:0000256" key="3">
    <source>
        <dbReference type="SAM" id="MobiDB-lite"/>
    </source>
</evidence>
<dbReference type="InterPro" id="IPR000225">
    <property type="entry name" value="Armadillo"/>
</dbReference>
<gene>
    <name evidence="5" type="ORF">INT43_005259</name>
</gene>
<dbReference type="Gene3D" id="1.25.10.10">
    <property type="entry name" value="Leucine-rich Repeat Variant"/>
    <property type="match status" value="1"/>
</dbReference>
<name>A0A8H7PHU7_MORIS</name>
<dbReference type="CDD" id="cd13394">
    <property type="entry name" value="Syo1_like"/>
    <property type="match status" value="1"/>
</dbReference>
<feature type="domain" description="SYO1-like TPR repeats" evidence="4">
    <location>
        <begin position="439"/>
        <end position="695"/>
    </location>
</feature>
<evidence type="ECO:0000259" key="4">
    <source>
        <dbReference type="Pfam" id="PF25567"/>
    </source>
</evidence>
<dbReference type="Proteomes" id="UP000654370">
    <property type="component" value="Unassembled WGS sequence"/>
</dbReference>
<dbReference type="EMBL" id="JAEPQZ010000014">
    <property type="protein sequence ID" value="KAG2173839.1"/>
    <property type="molecule type" value="Genomic_DNA"/>
</dbReference>
<dbReference type="PANTHER" id="PTHR13347:SF1">
    <property type="entry name" value="HEAT REPEAT-CONTAINING PROTEIN 3"/>
    <property type="match status" value="1"/>
</dbReference>
<dbReference type="InterPro" id="IPR016024">
    <property type="entry name" value="ARM-type_fold"/>
</dbReference>
<proteinExistence type="inferred from homology"/>
<feature type="region of interest" description="Disordered" evidence="3">
    <location>
        <begin position="363"/>
        <end position="389"/>
    </location>
</feature>
<dbReference type="AlphaFoldDB" id="A0A8H7PHU7"/>
<reference evidence="5" key="1">
    <citation type="submission" date="2020-12" db="EMBL/GenBank/DDBJ databases">
        <title>Metabolic potential, ecology and presence of endohyphal bacteria is reflected in genomic diversity of Mucoromycotina.</title>
        <authorList>
            <person name="Muszewska A."/>
            <person name="Okrasinska A."/>
            <person name="Steczkiewicz K."/>
            <person name="Drgas O."/>
            <person name="Orlowska M."/>
            <person name="Perlinska-Lenart U."/>
            <person name="Aleksandrzak-Piekarczyk T."/>
            <person name="Szatraj K."/>
            <person name="Zielenkiewicz U."/>
            <person name="Pilsyk S."/>
            <person name="Malc E."/>
            <person name="Mieczkowski P."/>
            <person name="Kruszewska J.S."/>
            <person name="Biernat P."/>
            <person name="Pawlowska J."/>
        </authorList>
    </citation>
    <scope>NUCLEOTIDE SEQUENCE</scope>
    <source>
        <strain evidence="5">WA0000067209</strain>
    </source>
</reference>
<evidence type="ECO:0000256" key="2">
    <source>
        <dbReference type="PROSITE-ProRule" id="PRU00259"/>
    </source>
</evidence>
<dbReference type="InterPro" id="IPR057990">
    <property type="entry name" value="TPR_SYO1"/>
</dbReference>
<dbReference type="PANTHER" id="PTHR13347">
    <property type="entry name" value="HEAT REPEAT-CONTAINING PROTEIN 3"/>
    <property type="match status" value="1"/>
</dbReference>
<dbReference type="Pfam" id="PF00514">
    <property type="entry name" value="Arm"/>
    <property type="match status" value="1"/>
</dbReference>
<evidence type="ECO:0000313" key="6">
    <source>
        <dbReference type="Proteomes" id="UP000654370"/>
    </source>
</evidence>
<comment type="caution">
    <text evidence="5">The sequence shown here is derived from an EMBL/GenBank/DDBJ whole genome shotgun (WGS) entry which is preliminary data.</text>
</comment>
<dbReference type="Pfam" id="PF25567">
    <property type="entry name" value="TPR_SYO1"/>
    <property type="match status" value="1"/>
</dbReference>